<organism evidence="1 2">
    <name type="scientific">Echinicola strongylocentroti</name>
    <dbReference type="NCBI Taxonomy" id="1795355"/>
    <lineage>
        <taxon>Bacteria</taxon>
        <taxon>Pseudomonadati</taxon>
        <taxon>Bacteroidota</taxon>
        <taxon>Cytophagia</taxon>
        <taxon>Cytophagales</taxon>
        <taxon>Cyclobacteriaceae</taxon>
        <taxon>Echinicola</taxon>
    </lineage>
</organism>
<accession>A0A2Z4INC0</accession>
<dbReference type="AlphaFoldDB" id="A0A2Z4INC0"/>
<gene>
    <name evidence="1" type="ORF">DN752_17995</name>
</gene>
<dbReference type="EMBL" id="CP030041">
    <property type="protein sequence ID" value="AWW31873.1"/>
    <property type="molecule type" value="Genomic_DNA"/>
</dbReference>
<dbReference type="OrthoDB" id="72471at2"/>
<protein>
    <submittedName>
        <fullName evidence="1">Uncharacterized protein</fullName>
    </submittedName>
</protein>
<name>A0A2Z4INC0_9BACT</name>
<dbReference type="RefSeq" id="WP_112785246.1">
    <property type="nucleotide sequence ID" value="NZ_CP030041.1"/>
</dbReference>
<sequence length="242" mass="28175">MADLHLTPDITIKEIPMLMQTDMVIATLNGSKSETRRLTGLEEYNKTPGKFWIVKRESETGWQVFKSTLSTQWIFWDNLKCPYGKPGDIIWVREGFSVWPEKVTRFKTESLCDPDGWKQTMREKGIKWKPSIHMPKSIARIWLMVEDIRMERIQDITEEGAKAEGAEFETWKGIYKTTHSYMNGFLSIWFSIHNDKMWNSNPLVWVIKFRVLSTNGRPSNEVILKSHDSILTTQKGKEATNA</sequence>
<keyword evidence="2" id="KW-1185">Reference proteome</keyword>
<reference evidence="1 2" key="1">
    <citation type="submission" date="2018-06" db="EMBL/GenBank/DDBJ databases">
        <title>Echinicola strongylocentroti sp. nov., isolated from a sea urchin Strongylocentrotus intermedius.</title>
        <authorList>
            <person name="Bae S.S."/>
        </authorList>
    </citation>
    <scope>NUCLEOTIDE SEQUENCE [LARGE SCALE GENOMIC DNA]</scope>
    <source>
        <strain evidence="1 2">MEBiC08714</strain>
    </source>
</reference>
<dbReference type="KEGG" id="est:DN752_17995"/>
<proteinExistence type="predicted"/>
<evidence type="ECO:0000313" key="1">
    <source>
        <dbReference type="EMBL" id="AWW31873.1"/>
    </source>
</evidence>
<dbReference type="Proteomes" id="UP000248688">
    <property type="component" value="Chromosome"/>
</dbReference>
<evidence type="ECO:0000313" key="2">
    <source>
        <dbReference type="Proteomes" id="UP000248688"/>
    </source>
</evidence>